<gene>
    <name evidence="3" type="ordered locus">NRI_0734</name>
</gene>
<dbReference type="GO" id="GO:0045259">
    <property type="term" value="C:proton-transporting ATP synthase complex"/>
    <property type="evidence" value="ECO:0007669"/>
    <property type="project" value="UniProtKB-KW"/>
</dbReference>
<evidence type="ECO:0000259" key="2">
    <source>
        <dbReference type="Pfam" id="PF02823"/>
    </source>
</evidence>
<organism evidence="3 4">
    <name type="scientific">Neorickettsia risticii (strain Illinois)</name>
    <dbReference type="NCBI Taxonomy" id="434131"/>
    <lineage>
        <taxon>Bacteria</taxon>
        <taxon>Pseudomonadati</taxon>
        <taxon>Pseudomonadota</taxon>
        <taxon>Alphaproteobacteria</taxon>
        <taxon>Rickettsiales</taxon>
        <taxon>Anaplasmataceae</taxon>
        <taxon>Neorickettsia</taxon>
    </lineage>
</organism>
<keyword evidence="4" id="KW-1185">Reference proteome</keyword>
<evidence type="ECO:0000313" key="4">
    <source>
        <dbReference type="Proteomes" id="UP000001627"/>
    </source>
</evidence>
<keyword evidence="1" id="KW-0066">ATP synthesis</keyword>
<dbReference type="STRING" id="434131.NRI_0734"/>
<dbReference type="SUPFAM" id="SSF51344">
    <property type="entry name" value="Epsilon subunit of F1F0-ATP synthase N-terminal domain"/>
    <property type="match status" value="1"/>
</dbReference>
<dbReference type="HOGENOM" id="CLU_2343811_0_0_5"/>
<evidence type="ECO:0000256" key="1">
    <source>
        <dbReference type="ARBA" id="ARBA00023196"/>
    </source>
</evidence>
<dbReference type="eggNOG" id="COG0355">
    <property type="taxonomic scope" value="Bacteria"/>
</dbReference>
<evidence type="ECO:0000313" key="3">
    <source>
        <dbReference type="EMBL" id="ACT69657.1"/>
    </source>
</evidence>
<protein>
    <submittedName>
        <fullName evidence="3">ATP synthase, Delta/Epsilon chain, beta-sandwich domain protein</fullName>
    </submittedName>
</protein>
<dbReference type="GO" id="GO:0015986">
    <property type="term" value="P:proton motive force-driven ATP synthesis"/>
    <property type="evidence" value="ECO:0007669"/>
    <property type="project" value="InterPro"/>
</dbReference>
<dbReference type="InterPro" id="IPR020546">
    <property type="entry name" value="ATP_synth_F1_dsu/esu_N"/>
</dbReference>
<sequence>MSTFELSIFTPLECRKLHVVSLGGDTDSGRFVVLTGHEPSVFALKNGLIFLVLADGIKKKFFVEGAVLRIQDKTYVLTAETVLDIELVDEEFLKRYRDAEVVARVVKQMEA</sequence>
<proteinExistence type="predicted"/>
<dbReference type="EMBL" id="CP001431">
    <property type="protein sequence ID" value="ACT69657.1"/>
    <property type="molecule type" value="Genomic_DNA"/>
</dbReference>
<dbReference type="KEGG" id="nri:NRI_0734"/>
<dbReference type="OrthoDB" id="9799969at2"/>
<dbReference type="Proteomes" id="UP000001627">
    <property type="component" value="Chromosome"/>
</dbReference>
<accession>C6V5P0</accession>
<dbReference type="RefSeq" id="WP_015816541.1">
    <property type="nucleotide sequence ID" value="NC_013009.1"/>
</dbReference>
<dbReference type="Gene3D" id="2.60.15.10">
    <property type="entry name" value="F0F1 ATP synthase delta/epsilon subunit, N-terminal"/>
    <property type="match status" value="1"/>
</dbReference>
<name>C6V5P0_NEORI</name>
<keyword evidence="1" id="KW-0139">CF(1)</keyword>
<reference evidence="3 4" key="1">
    <citation type="journal article" date="2009" name="Nucleic Acids Res.">
        <title>Analysis of complete genome sequence of Neorickettsia risticii: causative agent of Potomac horse fever.</title>
        <authorList>
            <person name="Lin M."/>
            <person name="Zhang C."/>
            <person name="Gibson K."/>
            <person name="Rikihisa Y."/>
        </authorList>
    </citation>
    <scope>NUCLEOTIDE SEQUENCE [LARGE SCALE GENOMIC DNA]</scope>
    <source>
        <strain evidence="3 4">Illinois</strain>
    </source>
</reference>
<dbReference type="Pfam" id="PF02823">
    <property type="entry name" value="ATP-synt_DE_N"/>
    <property type="match status" value="1"/>
</dbReference>
<feature type="domain" description="ATP synthase F1 complex delta/epsilon subunit N-terminal" evidence="2">
    <location>
        <begin position="19"/>
        <end position="80"/>
    </location>
</feature>
<dbReference type="InterPro" id="IPR036771">
    <property type="entry name" value="ATPsynth_dsu/esu_N"/>
</dbReference>
<dbReference type="AlphaFoldDB" id="C6V5P0"/>